<evidence type="ECO:0000313" key="2">
    <source>
        <dbReference type="EMBL" id="MBJ3776112.1"/>
    </source>
</evidence>
<organism evidence="2 3">
    <name type="scientific">Acuticoccus mangrovi</name>
    <dbReference type="NCBI Taxonomy" id="2796142"/>
    <lineage>
        <taxon>Bacteria</taxon>
        <taxon>Pseudomonadati</taxon>
        <taxon>Pseudomonadota</taxon>
        <taxon>Alphaproteobacteria</taxon>
        <taxon>Hyphomicrobiales</taxon>
        <taxon>Amorphaceae</taxon>
        <taxon>Acuticoccus</taxon>
    </lineage>
</organism>
<dbReference type="AlphaFoldDB" id="A0A934MD97"/>
<dbReference type="SUPFAM" id="SSF53335">
    <property type="entry name" value="S-adenosyl-L-methionine-dependent methyltransferases"/>
    <property type="match status" value="1"/>
</dbReference>
<dbReference type="Gene3D" id="3.40.50.150">
    <property type="entry name" value="Vaccinia Virus protein VP39"/>
    <property type="match status" value="1"/>
</dbReference>
<protein>
    <submittedName>
        <fullName evidence="2">FkbM family methyltransferase</fullName>
    </submittedName>
</protein>
<dbReference type="NCBIfam" id="TIGR01444">
    <property type="entry name" value="fkbM_fam"/>
    <property type="match status" value="1"/>
</dbReference>
<evidence type="ECO:0000259" key="1">
    <source>
        <dbReference type="Pfam" id="PF05050"/>
    </source>
</evidence>
<comment type="caution">
    <text evidence="2">The sequence shown here is derived from an EMBL/GenBank/DDBJ whole genome shotgun (WGS) entry which is preliminary data.</text>
</comment>
<dbReference type="GO" id="GO:0032259">
    <property type="term" value="P:methylation"/>
    <property type="evidence" value="ECO:0007669"/>
    <property type="project" value="UniProtKB-KW"/>
</dbReference>
<dbReference type="Pfam" id="PF05050">
    <property type="entry name" value="Methyltransf_21"/>
    <property type="match status" value="1"/>
</dbReference>
<dbReference type="InterPro" id="IPR029063">
    <property type="entry name" value="SAM-dependent_MTases_sf"/>
</dbReference>
<accession>A0A934MD97</accession>
<gene>
    <name evidence="2" type="ORF">JCR33_10465</name>
</gene>
<dbReference type="PANTHER" id="PTHR34203">
    <property type="entry name" value="METHYLTRANSFERASE, FKBM FAMILY PROTEIN"/>
    <property type="match status" value="1"/>
</dbReference>
<reference evidence="2" key="1">
    <citation type="submission" date="2020-12" db="EMBL/GenBank/DDBJ databases">
        <title>Bacterial taxonomy.</title>
        <authorList>
            <person name="Pan X."/>
        </authorList>
    </citation>
    <scope>NUCLEOTIDE SEQUENCE</scope>
    <source>
        <strain evidence="2">B2012</strain>
    </source>
</reference>
<proteinExistence type="predicted"/>
<name>A0A934MD97_9HYPH</name>
<evidence type="ECO:0000313" key="3">
    <source>
        <dbReference type="Proteomes" id="UP000609531"/>
    </source>
</evidence>
<dbReference type="EMBL" id="JAEKJA010000007">
    <property type="protein sequence ID" value="MBJ3776112.1"/>
    <property type="molecule type" value="Genomic_DNA"/>
</dbReference>
<feature type="domain" description="Methyltransferase FkbM" evidence="1">
    <location>
        <begin position="80"/>
        <end position="231"/>
    </location>
</feature>
<dbReference type="RefSeq" id="WP_198881994.1">
    <property type="nucleotide sequence ID" value="NZ_JAEKJA010000007.1"/>
</dbReference>
<sequence length="249" mass="27935">MRPPPPWLRRTPLLREPMRRLYKRYAPTGPVLSTVEGLAWSLAPRDNKVDFDIWYKGRLEEAAERAFLASMLRAGDVFVDIGANIGLYTIGLLAAVPGLSVVALEPLERVRTRLKHNLALNHLADRASVRSEAVGPEGQRQLYESRNAGRSSLVPFAGSRPGEVIAVRPLADLLDLPPAALKIDVEGFEDVALMPYFDAVGEERWPRAIVIETLHRKLWARDCLQELFQRGYERVGETGENALLARHTR</sequence>
<keyword evidence="2" id="KW-0808">Transferase</keyword>
<dbReference type="PANTHER" id="PTHR34203:SF15">
    <property type="entry name" value="SLL1173 PROTEIN"/>
    <property type="match status" value="1"/>
</dbReference>
<dbReference type="InterPro" id="IPR052514">
    <property type="entry name" value="SAM-dependent_MTase"/>
</dbReference>
<keyword evidence="2" id="KW-0489">Methyltransferase</keyword>
<keyword evidence="3" id="KW-1185">Reference proteome</keyword>
<dbReference type="GO" id="GO:0008168">
    <property type="term" value="F:methyltransferase activity"/>
    <property type="evidence" value="ECO:0007669"/>
    <property type="project" value="UniProtKB-KW"/>
</dbReference>
<dbReference type="InterPro" id="IPR006342">
    <property type="entry name" value="FkbM_mtfrase"/>
</dbReference>
<dbReference type="Proteomes" id="UP000609531">
    <property type="component" value="Unassembled WGS sequence"/>
</dbReference>